<feature type="compositionally biased region" description="Low complexity" evidence="1">
    <location>
        <begin position="846"/>
        <end position="859"/>
    </location>
</feature>
<feature type="compositionally biased region" description="Basic and acidic residues" evidence="1">
    <location>
        <begin position="600"/>
        <end position="609"/>
    </location>
</feature>
<feature type="compositionally biased region" description="Polar residues" evidence="1">
    <location>
        <begin position="710"/>
        <end position="726"/>
    </location>
</feature>
<feature type="compositionally biased region" description="Low complexity" evidence="1">
    <location>
        <begin position="522"/>
        <end position="540"/>
    </location>
</feature>
<comment type="caution">
    <text evidence="3">The sequence shown here is derived from an EMBL/GenBank/DDBJ whole genome shotgun (WGS) entry which is preliminary data.</text>
</comment>
<dbReference type="Proteomes" id="UP001044222">
    <property type="component" value="Chromosome 7"/>
</dbReference>
<feature type="compositionally biased region" description="Polar residues" evidence="1">
    <location>
        <begin position="977"/>
        <end position="988"/>
    </location>
</feature>
<feature type="compositionally biased region" description="Pro residues" evidence="1">
    <location>
        <begin position="25"/>
        <end position="57"/>
    </location>
</feature>
<dbReference type="SMART" id="SM00498">
    <property type="entry name" value="FH2"/>
    <property type="match status" value="1"/>
</dbReference>
<feature type="region of interest" description="Disordered" evidence="1">
    <location>
        <begin position="783"/>
        <end position="988"/>
    </location>
</feature>
<dbReference type="InterPro" id="IPR042201">
    <property type="entry name" value="FH2_Formin_sf"/>
</dbReference>
<evidence type="ECO:0000259" key="2">
    <source>
        <dbReference type="PROSITE" id="PS51444"/>
    </source>
</evidence>
<evidence type="ECO:0000313" key="4">
    <source>
        <dbReference type="Proteomes" id="UP001044222"/>
    </source>
</evidence>
<feature type="compositionally biased region" description="Low complexity" evidence="1">
    <location>
        <begin position="888"/>
        <end position="897"/>
    </location>
</feature>
<name>A0A9D3MA23_ANGAN</name>
<feature type="compositionally biased region" description="Low complexity" evidence="1">
    <location>
        <begin position="687"/>
        <end position="702"/>
    </location>
</feature>
<evidence type="ECO:0000256" key="1">
    <source>
        <dbReference type="SAM" id="MobiDB-lite"/>
    </source>
</evidence>
<dbReference type="PANTHER" id="PTHR46345:SF11">
    <property type="entry name" value="FORMIN-J-LIKE"/>
    <property type="match status" value="1"/>
</dbReference>
<reference evidence="3" key="1">
    <citation type="submission" date="2021-01" db="EMBL/GenBank/DDBJ databases">
        <title>A chromosome-scale assembly of European eel, Anguilla anguilla.</title>
        <authorList>
            <person name="Henkel C."/>
            <person name="Jong-Raadsen S.A."/>
            <person name="Dufour S."/>
            <person name="Weltzien F.-A."/>
            <person name="Palstra A.P."/>
            <person name="Pelster B."/>
            <person name="Spaink H.P."/>
            <person name="Van Den Thillart G.E."/>
            <person name="Jansen H."/>
            <person name="Zahm M."/>
            <person name="Klopp C."/>
            <person name="Cedric C."/>
            <person name="Louis A."/>
            <person name="Berthelot C."/>
            <person name="Parey E."/>
            <person name="Roest Crollius H."/>
            <person name="Montfort J."/>
            <person name="Robinson-Rechavi M."/>
            <person name="Bucao C."/>
            <person name="Bouchez O."/>
            <person name="Gislard M."/>
            <person name="Lluch J."/>
            <person name="Milhes M."/>
            <person name="Lampietro C."/>
            <person name="Lopez Roques C."/>
            <person name="Donnadieu C."/>
            <person name="Braasch I."/>
            <person name="Desvignes T."/>
            <person name="Postlethwait J."/>
            <person name="Bobe J."/>
            <person name="Guiguen Y."/>
            <person name="Dirks R."/>
        </authorList>
    </citation>
    <scope>NUCLEOTIDE SEQUENCE</scope>
    <source>
        <strain evidence="3">Tag_6206</strain>
        <tissue evidence="3">Liver</tissue>
    </source>
</reference>
<feature type="compositionally biased region" description="Polar residues" evidence="1">
    <location>
        <begin position="783"/>
        <end position="795"/>
    </location>
</feature>
<feature type="region of interest" description="Disordered" evidence="1">
    <location>
        <begin position="682"/>
        <end position="744"/>
    </location>
</feature>
<dbReference type="Gene3D" id="1.20.58.2220">
    <property type="entry name" value="Formin, FH2 domain"/>
    <property type="match status" value="1"/>
</dbReference>
<dbReference type="EMBL" id="JAFIRN010000007">
    <property type="protein sequence ID" value="KAG5845251.1"/>
    <property type="molecule type" value="Genomic_DNA"/>
</dbReference>
<feature type="region of interest" description="Disordered" evidence="1">
    <location>
        <begin position="1"/>
        <end position="79"/>
    </location>
</feature>
<sequence>MNSPSLANEKQNCNGGSRAADSMPAPQPPPVSVLCGPPAPAPPPLPPPPPPPPPSLPRPHRPSTGSGNPVPGQRKKKRVRSFFWKTIPEEKVRAKPNIWTLATRQQQQYQIDVRTIEELFGQQEEARSSGGLSRGDRSKDSIKETKKEICILDSKRGMNVGIFLKQFRKSNQAIVEAIRFGKSAPFGPEPLRDLLKLLPDEDEVRARPFLAAGAECSLFLHLSEEAPSVPGRRRLLSLADSFVYLLIQVPSFDLRIEAMVLKEEFVPLSSVMSKEIDIMRTAMKELMSCEELHAILHLVLQAGNIMNAGGYAGNAVGFKLSSLLSLADTKANKPGMNLLHFVALEAQKKDKHLLKFPEKLVHVQSAARMSLESVEAEFQSLHSRTQSVEAKVQKDGELKLQLDEFLQSWSRVLEDLKKRRTDLRQEGNALIDFFCEDKDTVKLDDCFRIFQDFCLKFKKAVQDNWERELKEATKQRRLRELEEKRHSWAGNADQGGGFGRSSSENDVETLTREGLLDFLQQRPRAPTARRAARPAPAATGAPPPPPPPTASCAASWSSPPMPTATPTGGSSAWPAPPAPGQGHPGLAAEGSEAPPTLRVGPDRRVDGDSRSAFSRPSFVIGDDLERNVFLKAAAGGRGQMNVSVEKHTLVPRLQPFDFVAPGNDGNNNARSADRGDVVVTDLETLDSPPSGTGSGPSRGSTAGRDDKTDTSTGPEQEGSSTSSSMAHNPPPALDPSVSNKQPAPHFLDCTDTDCSVILDYSETDSPVSRGGTAADMRTLVNDSRSNLNAQNSASSVLPLEDQKARKAPQAGDQTPRGPSFRKPAVKPGRTAPRPPPEEKMCRSTMRALALAQAAAAPAHARPRPQGRPPGFARNTVASSSRWMKKDSGPSSTPSSPSKTAALARTGSLRHAPNRVAPAGGQLAPGDGETTQGPLRRSPSARGYSRTVSPSETPPSPRDHSRKFSSGLSDKSVHSKDSASSNTLKPTWK</sequence>
<dbReference type="InterPro" id="IPR015425">
    <property type="entry name" value="FH2_Formin"/>
</dbReference>
<dbReference type="Pfam" id="PF02181">
    <property type="entry name" value="FH2"/>
    <property type="match status" value="1"/>
</dbReference>
<evidence type="ECO:0000313" key="3">
    <source>
        <dbReference type="EMBL" id="KAG5845251.1"/>
    </source>
</evidence>
<gene>
    <name evidence="3" type="ORF">ANANG_G00136810</name>
</gene>
<keyword evidence="4" id="KW-1185">Reference proteome</keyword>
<feature type="compositionally biased region" description="Polar residues" evidence="1">
    <location>
        <begin position="1"/>
        <end position="15"/>
    </location>
</feature>
<dbReference type="PANTHER" id="PTHR46345">
    <property type="entry name" value="INVERTED FORMIN-2"/>
    <property type="match status" value="1"/>
</dbReference>
<accession>A0A9D3MA23</accession>
<dbReference type="SUPFAM" id="SSF101447">
    <property type="entry name" value="Formin homology 2 domain (FH2 domain)"/>
    <property type="match status" value="1"/>
</dbReference>
<dbReference type="PROSITE" id="PS51444">
    <property type="entry name" value="FH2"/>
    <property type="match status" value="1"/>
</dbReference>
<proteinExistence type="predicted"/>
<feature type="region of interest" description="Disordered" evidence="1">
    <location>
        <begin position="481"/>
        <end position="615"/>
    </location>
</feature>
<feature type="domain" description="FH2" evidence="2">
    <location>
        <begin position="69"/>
        <end position="483"/>
    </location>
</feature>
<protein>
    <recommendedName>
        <fullName evidence="2">FH2 domain-containing protein</fullName>
    </recommendedName>
</protein>
<organism evidence="3 4">
    <name type="scientific">Anguilla anguilla</name>
    <name type="common">European freshwater eel</name>
    <name type="synonym">Muraena anguilla</name>
    <dbReference type="NCBI Taxonomy" id="7936"/>
    <lineage>
        <taxon>Eukaryota</taxon>
        <taxon>Metazoa</taxon>
        <taxon>Chordata</taxon>
        <taxon>Craniata</taxon>
        <taxon>Vertebrata</taxon>
        <taxon>Euteleostomi</taxon>
        <taxon>Actinopterygii</taxon>
        <taxon>Neopterygii</taxon>
        <taxon>Teleostei</taxon>
        <taxon>Anguilliformes</taxon>
        <taxon>Anguillidae</taxon>
        <taxon>Anguilla</taxon>
    </lineage>
</organism>
<dbReference type="AlphaFoldDB" id="A0A9D3MA23"/>